<comment type="caution">
    <text evidence="3">The sequence shown here is derived from an EMBL/GenBank/DDBJ whole genome shotgun (WGS) entry which is preliminary data.</text>
</comment>
<accession>A0ABP5K957</accession>
<keyword evidence="2" id="KW-0812">Transmembrane</keyword>
<dbReference type="Proteomes" id="UP001500443">
    <property type="component" value="Unassembled WGS sequence"/>
</dbReference>
<name>A0ABP5K957_9ACTN</name>
<organism evidence="3 4">
    <name type="scientific">Streptomyces synnematoformans</name>
    <dbReference type="NCBI Taxonomy" id="415721"/>
    <lineage>
        <taxon>Bacteria</taxon>
        <taxon>Bacillati</taxon>
        <taxon>Actinomycetota</taxon>
        <taxon>Actinomycetes</taxon>
        <taxon>Kitasatosporales</taxon>
        <taxon>Streptomycetaceae</taxon>
        <taxon>Streptomyces</taxon>
    </lineage>
</organism>
<evidence type="ECO:0000256" key="2">
    <source>
        <dbReference type="SAM" id="Phobius"/>
    </source>
</evidence>
<dbReference type="EMBL" id="BAAAPF010000120">
    <property type="protein sequence ID" value="GAA2129057.1"/>
    <property type="molecule type" value="Genomic_DNA"/>
</dbReference>
<evidence type="ECO:0000256" key="1">
    <source>
        <dbReference type="SAM" id="MobiDB-lite"/>
    </source>
</evidence>
<keyword evidence="4" id="KW-1185">Reference proteome</keyword>
<keyword evidence="2" id="KW-1133">Transmembrane helix</keyword>
<proteinExistence type="predicted"/>
<feature type="compositionally biased region" description="Basic and acidic residues" evidence="1">
    <location>
        <begin position="12"/>
        <end position="21"/>
    </location>
</feature>
<feature type="region of interest" description="Disordered" evidence="1">
    <location>
        <begin position="1"/>
        <end position="21"/>
    </location>
</feature>
<dbReference type="RefSeq" id="WP_344291084.1">
    <property type="nucleotide sequence ID" value="NZ_BAAAPF010000120.1"/>
</dbReference>
<feature type="transmembrane region" description="Helical" evidence="2">
    <location>
        <begin position="75"/>
        <end position="94"/>
    </location>
</feature>
<feature type="compositionally biased region" description="Pro residues" evidence="1">
    <location>
        <begin position="153"/>
        <end position="166"/>
    </location>
</feature>
<evidence type="ECO:0000313" key="3">
    <source>
        <dbReference type="EMBL" id="GAA2129057.1"/>
    </source>
</evidence>
<keyword evidence="2" id="KW-0472">Membrane</keyword>
<feature type="transmembrane region" description="Helical" evidence="2">
    <location>
        <begin position="50"/>
        <end position="69"/>
    </location>
</feature>
<evidence type="ECO:0000313" key="4">
    <source>
        <dbReference type="Proteomes" id="UP001500443"/>
    </source>
</evidence>
<gene>
    <name evidence="3" type="ORF">GCM10009802_36820</name>
</gene>
<feature type="region of interest" description="Disordered" evidence="1">
    <location>
        <begin position="146"/>
        <end position="166"/>
    </location>
</feature>
<protein>
    <recommendedName>
        <fullName evidence="5">SLATT domain-containing protein</fullName>
    </recommendedName>
</protein>
<sequence>MATTTDGAGHPVPDEPPRRLRTEVERLRDEATRQKKLAHRRAEFWAKADIALGFPAALLAAVSGTAALASADARVPAALGTLVSAGFAAGAAFLRSERRRVANKWSRQAWAAVEAKAAVLLAREGIGPADLAELFEVRQAALAAYEGDENPRAPGPPPPPVLPPPA</sequence>
<evidence type="ECO:0008006" key="5">
    <source>
        <dbReference type="Google" id="ProtNLM"/>
    </source>
</evidence>
<reference evidence="4" key="1">
    <citation type="journal article" date="2019" name="Int. J. Syst. Evol. Microbiol.">
        <title>The Global Catalogue of Microorganisms (GCM) 10K type strain sequencing project: providing services to taxonomists for standard genome sequencing and annotation.</title>
        <authorList>
            <consortium name="The Broad Institute Genomics Platform"/>
            <consortium name="The Broad Institute Genome Sequencing Center for Infectious Disease"/>
            <person name="Wu L."/>
            <person name="Ma J."/>
        </authorList>
    </citation>
    <scope>NUCLEOTIDE SEQUENCE [LARGE SCALE GENOMIC DNA]</scope>
    <source>
        <strain evidence="4">JCM 15481</strain>
    </source>
</reference>